<evidence type="ECO:0000313" key="2">
    <source>
        <dbReference type="EMBL" id="CCD18713.1"/>
    </source>
</evidence>
<accession>F9WMF7</accession>
<gene>
    <name evidence="2" type="ORF">TvY486_0014200</name>
</gene>
<evidence type="ECO:0000256" key="1">
    <source>
        <dbReference type="SAM" id="MobiDB-lite"/>
    </source>
</evidence>
<feature type="compositionally biased region" description="Polar residues" evidence="1">
    <location>
        <begin position="88"/>
        <end position="102"/>
    </location>
</feature>
<feature type="region of interest" description="Disordered" evidence="1">
    <location>
        <begin position="1"/>
        <end position="28"/>
    </location>
</feature>
<feature type="region of interest" description="Disordered" evidence="1">
    <location>
        <begin position="322"/>
        <end position="360"/>
    </location>
</feature>
<protein>
    <submittedName>
        <fullName evidence="2">Uncharacterized protein</fullName>
    </submittedName>
</protein>
<dbReference type="VEuPathDB" id="TriTrypDB:TvY486_0014200"/>
<reference evidence="2 3" key="1">
    <citation type="journal article" date="2012" name="Proc. Natl. Acad. Sci. U.S.A.">
        <title>Antigenic diversity is generated by distinct evolutionary mechanisms in African trypanosome species.</title>
        <authorList>
            <person name="Jackson A.P."/>
            <person name="Berry A."/>
            <person name="Aslett M."/>
            <person name="Allison H.C."/>
            <person name="Burton P."/>
            <person name="Vavrova-Anderson J."/>
            <person name="Brown R."/>
            <person name="Browne H."/>
            <person name="Corton N."/>
            <person name="Hauser H."/>
            <person name="Gamble J."/>
            <person name="Gilderthorp R."/>
            <person name="Marcello L."/>
            <person name="McQuillan J."/>
            <person name="Otto T.D."/>
            <person name="Quail M.A."/>
            <person name="Sanders M.J."/>
            <person name="van Tonder A."/>
            <person name="Ginger M.L."/>
            <person name="Field M.C."/>
            <person name="Barry J.D."/>
            <person name="Hertz-Fowler C."/>
            <person name="Berriman M."/>
        </authorList>
    </citation>
    <scope>NUCLEOTIDE SEQUENCE</scope>
    <source>
        <strain evidence="2 3">Y486</strain>
    </source>
</reference>
<feature type="region of interest" description="Disordered" evidence="1">
    <location>
        <begin position="86"/>
        <end position="105"/>
    </location>
</feature>
<proteinExistence type="predicted"/>
<organism evidence="2 3">
    <name type="scientific">Trypanosoma vivax (strain Y486)</name>
    <dbReference type="NCBI Taxonomy" id="1055687"/>
    <lineage>
        <taxon>Eukaryota</taxon>
        <taxon>Discoba</taxon>
        <taxon>Euglenozoa</taxon>
        <taxon>Kinetoplastea</taxon>
        <taxon>Metakinetoplastina</taxon>
        <taxon>Trypanosomatida</taxon>
        <taxon>Trypanosomatidae</taxon>
        <taxon>Trypanosoma</taxon>
        <taxon>Duttonella</taxon>
    </lineage>
</organism>
<evidence type="ECO:0000313" key="3">
    <source>
        <dbReference type="Proteomes" id="UP000009027"/>
    </source>
</evidence>
<sequence length="598" mass="66148">MHARNSHPLPHSFGMSRSTTGELGRMERNTRRSLVGYLTQRVRTRLKCMQGPSAGGLYTERGTRKTSLAQCARRNCPTPKICHRGVNSPRSSQDRCGSTPRSRTPCGGSAASVQCVNTTPICILSPRKKMSLASPTRYECRTPVHVVGNVPCSCPRVKSRSCDIGFGSLIRSSHHSVSIPSEGVSVDSSLKPKQPSLIPLQRNKNRHVTPACIPSLRSVENDEAYHRKDIEELSRLHFQALLDGKEHTGELLRLLRDTAAVLSQVSRFVGIPAEDQSHRHNLNPHHVEYMKSHDSPVSTADMAIALRHTPAMTLANHKQLISPDKHPNEADCQTPASLPPEPQAPYLSPSQHEQQAVRRPSQLPLDASPFVRQPSSLFSFCGNEQPSSHRIQRQRGGFTTASPRVVSSASYCSVEDVQSGTANLAHTPGANLLRDANAALVEDLREEVAYWQEESLRAMGDAELYLQMASLVLGHQLPSCTSGDSEMGTRALPHASTVLTDSHDVSTRVFLQLCCDKEEGVRSKIELQETQARWQLWDVVRDTLAAVSQSRKIHLSSVHPQLKQTLETNNGAYYRASRKKKKDDLPLKHVKVHINSFV</sequence>
<dbReference type="EMBL" id="CAEX01001702">
    <property type="protein sequence ID" value="CCD18713.1"/>
    <property type="molecule type" value="Genomic_DNA"/>
</dbReference>
<dbReference type="Proteomes" id="UP000009027">
    <property type="component" value="Unassembled WGS sequence"/>
</dbReference>
<dbReference type="AlphaFoldDB" id="F9WMF7"/>
<name>F9WMF7_TRYVY</name>
<keyword evidence="3" id="KW-1185">Reference proteome</keyword>